<reference evidence="3 4" key="1">
    <citation type="submission" date="2016-04" db="EMBL/GenBank/DDBJ databases">
        <authorList>
            <person name="Evans L.H."/>
            <person name="Alamgir A."/>
            <person name="Owens N."/>
            <person name="Weber N.D."/>
            <person name="Virtaneva K."/>
            <person name="Barbian K."/>
            <person name="Babar A."/>
            <person name="Rosenke K."/>
        </authorList>
    </citation>
    <scope>NUCLEOTIDE SEQUENCE [LARGE SCALE GENOMIC DNA]</scope>
    <source>
        <strain evidence="3">NIES-2108</strain>
    </source>
</reference>
<sequence length="77" mass="8452">MLNLAQGGLMIDRFLNLIFIDSFAVVINLTFGTLLRTKICNYSWDGVVNDELSTPESNVSSSESSPSLEEVETTPLP</sequence>
<proteinExistence type="predicted"/>
<keyword evidence="2" id="KW-1133">Transmembrane helix</keyword>
<keyword evidence="2" id="KW-0812">Transmembrane</keyword>
<evidence type="ECO:0000313" key="3">
    <source>
        <dbReference type="EMBL" id="RCJ36426.1"/>
    </source>
</evidence>
<feature type="transmembrane region" description="Helical" evidence="2">
    <location>
        <begin position="14"/>
        <end position="35"/>
    </location>
</feature>
<accession>A0A367RIP7</accession>
<dbReference type="AlphaFoldDB" id="A0A367RIP7"/>
<evidence type="ECO:0000256" key="2">
    <source>
        <dbReference type="SAM" id="Phobius"/>
    </source>
</evidence>
<comment type="caution">
    <text evidence="3">The sequence shown here is derived from an EMBL/GenBank/DDBJ whole genome shotgun (WGS) entry which is preliminary data.</text>
</comment>
<organism evidence="3 4">
    <name type="scientific">Nostoc punctiforme NIES-2108</name>
    <dbReference type="NCBI Taxonomy" id="1356359"/>
    <lineage>
        <taxon>Bacteria</taxon>
        <taxon>Bacillati</taxon>
        <taxon>Cyanobacteriota</taxon>
        <taxon>Cyanophyceae</taxon>
        <taxon>Nostocales</taxon>
        <taxon>Nostocaceae</taxon>
        <taxon>Nostoc</taxon>
    </lineage>
</organism>
<dbReference type="Proteomes" id="UP000252085">
    <property type="component" value="Unassembled WGS sequence"/>
</dbReference>
<name>A0A367RIP7_NOSPU</name>
<feature type="compositionally biased region" description="Low complexity" evidence="1">
    <location>
        <begin position="53"/>
        <end position="68"/>
    </location>
</feature>
<dbReference type="EMBL" id="LXQE01000149">
    <property type="protein sequence ID" value="RCJ36426.1"/>
    <property type="molecule type" value="Genomic_DNA"/>
</dbReference>
<keyword evidence="2" id="KW-0472">Membrane</keyword>
<protein>
    <submittedName>
        <fullName evidence="3">Uncharacterized protein</fullName>
    </submittedName>
</protein>
<gene>
    <name evidence="3" type="ORF">A6769_17165</name>
</gene>
<evidence type="ECO:0000313" key="4">
    <source>
        <dbReference type="Proteomes" id="UP000252085"/>
    </source>
</evidence>
<evidence type="ECO:0000256" key="1">
    <source>
        <dbReference type="SAM" id="MobiDB-lite"/>
    </source>
</evidence>
<feature type="region of interest" description="Disordered" evidence="1">
    <location>
        <begin position="53"/>
        <end position="77"/>
    </location>
</feature>